<dbReference type="EMBL" id="MU157831">
    <property type="protein sequence ID" value="KAF9532555.1"/>
    <property type="molecule type" value="Genomic_DNA"/>
</dbReference>
<accession>A0A9P6EPE8</accession>
<evidence type="ECO:0000313" key="1">
    <source>
        <dbReference type="EMBL" id="KAF9532555.1"/>
    </source>
</evidence>
<dbReference type="AlphaFoldDB" id="A0A9P6EPE8"/>
<protein>
    <submittedName>
        <fullName evidence="1">Uncharacterized protein</fullName>
    </submittedName>
</protein>
<proteinExistence type="predicted"/>
<evidence type="ECO:0000313" key="2">
    <source>
        <dbReference type="Proteomes" id="UP000807306"/>
    </source>
</evidence>
<comment type="caution">
    <text evidence="1">The sequence shown here is derived from an EMBL/GenBank/DDBJ whole genome shotgun (WGS) entry which is preliminary data.</text>
</comment>
<dbReference type="Proteomes" id="UP000807306">
    <property type="component" value="Unassembled WGS sequence"/>
</dbReference>
<name>A0A9P6EPE8_9AGAR</name>
<gene>
    <name evidence="1" type="ORF">CPB83DRAFT_890751</name>
</gene>
<organism evidence="1 2">
    <name type="scientific">Crepidotus variabilis</name>
    <dbReference type="NCBI Taxonomy" id="179855"/>
    <lineage>
        <taxon>Eukaryota</taxon>
        <taxon>Fungi</taxon>
        <taxon>Dikarya</taxon>
        <taxon>Basidiomycota</taxon>
        <taxon>Agaricomycotina</taxon>
        <taxon>Agaricomycetes</taxon>
        <taxon>Agaricomycetidae</taxon>
        <taxon>Agaricales</taxon>
        <taxon>Agaricineae</taxon>
        <taxon>Crepidotaceae</taxon>
        <taxon>Crepidotus</taxon>
    </lineage>
</organism>
<sequence>MSNIFYNYQIGFFLMNGNGLDEQLEKKLDAIADNDDYEIAAIFTDDENEGDANESDFEWTHLLIRTSITPFLDSLQYHTLNIRAVPRLHLLHFMLKLPQPASGLSRYPERPVWPSADPLSSLPSASSYLFNSQLDSTSFARSALIPIAVNVNVDIATAQSSCPSGAQVPYPNVPEA</sequence>
<keyword evidence="2" id="KW-1185">Reference proteome</keyword>
<reference evidence="1" key="1">
    <citation type="submission" date="2020-11" db="EMBL/GenBank/DDBJ databases">
        <authorList>
            <consortium name="DOE Joint Genome Institute"/>
            <person name="Ahrendt S."/>
            <person name="Riley R."/>
            <person name="Andreopoulos W."/>
            <person name="Labutti K."/>
            <person name="Pangilinan J."/>
            <person name="Ruiz-Duenas F.J."/>
            <person name="Barrasa J.M."/>
            <person name="Sanchez-Garcia M."/>
            <person name="Camarero S."/>
            <person name="Miyauchi S."/>
            <person name="Serrano A."/>
            <person name="Linde D."/>
            <person name="Babiker R."/>
            <person name="Drula E."/>
            <person name="Ayuso-Fernandez I."/>
            <person name="Pacheco R."/>
            <person name="Padilla G."/>
            <person name="Ferreira P."/>
            <person name="Barriuso J."/>
            <person name="Kellner H."/>
            <person name="Castanera R."/>
            <person name="Alfaro M."/>
            <person name="Ramirez L."/>
            <person name="Pisabarro A.G."/>
            <person name="Kuo A."/>
            <person name="Tritt A."/>
            <person name="Lipzen A."/>
            <person name="He G."/>
            <person name="Yan M."/>
            <person name="Ng V."/>
            <person name="Cullen D."/>
            <person name="Martin F."/>
            <person name="Rosso M.-N."/>
            <person name="Henrissat B."/>
            <person name="Hibbett D."/>
            <person name="Martinez A.T."/>
            <person name="Grigoriev I.V."/>
        </authorList>
    </citation>
    <scope>NUCLEOTIDE SEQUENCE</scope>
    <source>
        <strain evidence="1">CBS 506.95</strain>
    </source>
</reference>